<evidence type="ECO:0000256" key="4">
    <source>
        <dbReference type="ARBA" id="ARBA00023136"/>
    </source>
</evidence>
<keyword evidence="5 7" id="KW-0456">Lyase</keyword>
<evidence type="ECO:0000313" key="9">
    <source>
        <dbReference type="Proteomes" id="UP000176404"/>
    </source>
</evidence>
<gene>
    <name evidence="7" type="primary">mltG</name>
    <name evidence="8" type="ORF">A2892_04935</name>
</gene>
<comment type="catalytic activity">
    <reaction evidence="7">
        <text>a peptidoglycan chain = a peptidoglycan chain with N-acetyl-1,6-anhydromuramyl-[peptide] at the reducing end + a peptidoglycan chain with N-acetylglucosamine at the non-reducing end.</text>
        <dbReference type="EC" id="4.2.2.29"/>
    </reaction>
</comment>
<comment type="similarity">
    <text evidence="7">Belongs to the transglycosylase MltG family.</text>
</comment>
<keyword evidence="6 7" id="KW-0961">Cell wall biogenesis/degradation</keyword>
<evidence type="ECO:0000313" key="8">
    <source>
        <dbReference type="EMBL" id="OGM58912.1"/>
    </source>
</evidence>
<keyword evidence="1 7" id="KW-1003">Cell membrane</keyword>
<name>A0A1F8B4F9_9BACT</name>
<evidence type="ECO:0000256" key="5">
    <source>
        <dbReference type="ARBA" id="ARBA00023239"/>
    </source>
</evidence>
<proteinExistence type="inferred from homology"/>
<dbReference type="GO" id="GO:0005886">
    <property type="term" value="C:plasma membrane"/>
    <property type="evidence" value="ECO:0007669"/>
    <property type="project" value="UniProtKB-SubCell"/>
</dbReference>
<dbReference type="EC" id="4.2.2.29" evidence="7"/>
<accession>A0A1F8B4F9</accession>
<organism evidence="8 9">
    <name type="scientific">Candidatus Woesebacteria bacterium RIFCSPLOWO2_01_FULL_39_10b</name>
    <dbReference type="NCBI Taxonomy" id="1802517"/>
    <lineage>
        <taxon>Bacteria</taxon>
        <taxon>Candidatus Woeseibacteriota</taxon>
    </lineage>
</organism>
<dbReference type="HAMAP" id="MF_02065">
    <property type="entry name" value="MltG"/>
    <property type="match status" value="1"/>
</dbReference>
<dbReference type="EMBL" id="MGHD01000026">
    <property type="protein sequence ID" value="OGM58912.1"/>
    <property type="molecule type" value="Genomic_DNA"/>
</dbReference>
<feature type="transmembrane region" description="Helical" evidence="7">
    <location>
        <begin position="5"/>
        <end position="26"/>
    </location>
</feature>
<keyword evidence="3 7" id="KW-1133">Transmembrane helix</keyword>
<evidence type="ECO:0000256" key="6">
    <source>
        <dbReference type="ARBA" id="ARBA00023316"/>
    </source>
</evidence>
<evidence type="ECO:0000256" key="1">
    <source>
        <dbReference type="ARBA" id="ARBA00022475"/>
    </source>
</evidence>
<dbReference type="GO" id="GO:0071555">
    <property type="term" value="P:cell wall organization"/>
    <property type="evidence" value="ECO:0007669"/>
    <property type="project" value="UniProtKB-KW"/>
</dbReference>
<dbReference type="Gene3D" id="3.30.1490.480">
    <property type="entry name" value="Endolytic murein transglycosylase"/>
    <property type="match status" value="1"/>
</dbReference>
<dbReference type="PANTHER" id="PTHR30518:SF2">
    <property type="entry name" value="ENDOLYTIC MUREIN TRANSGLYCOSYLASE"/>
    <property type="match status" value="1"/>
</dbReference>
<feature type="site" description="Important for catalytic activity" evidence="7">
    <location>
        <position position="213"/>
    </location>
</feature>
<dbReference type="GO" id="GO:0008932">
    <property type="term" value="F:lytic endotransglycosylase activity"/>
    <property type="evidence" value="ECO:0007669"/>
    <property type="project" value="UniProtKB-UniRule"/>
</dbReference>
<sequence>MKKTLVLFVGFGVFFVIAALGGFYWWKENSKPASETDSKVRFLIPKGSSAQEIGESLYKNGIIQNPLAFKIFVQLKGKSKSLMPGEFTLSGSMDLSEIINELLRGPDEVWVTIPEGLRSEEIVERFIQSLEMDKDKSELFREDFLQKTEGREGYLFPDTYLFPKDVEASKAVNKMLLTLESKYDQIFKQNKGRDWKKRSKEEIIIMASIIERETKGKEERPIVAGILWKRLETPGWLMQVDATNQYAVANSECSSKVRCDNWWRILTKEDLEIDSFYNTYKYKALPPAPISNPGFSSIEAALYPQETNFWFYLHDPEGEIHFAQTLQEHNKNIRVYLYRSGS</sequence>
<dbReference type="Proteomes" id="UP000176404">
    <property type="component" value="Unassembled WGS sequence"/>
</dbReference>
<dbReference type="GO" id="GO:0009252">
    <property type="term" value="P:peptidoglycan biosynthetic process"/>
    <property type="evidence" value="ECO:0007669"/>
    <property type="project" value="UniProtKB-UniRule"/>
</dbReference>
<evidence type="ECO:0000256" key="7">
    <source>
        <dbReference type="HAMAP-Rule" id="MF_02065"/>
    </source>
</evidence>
<keyword evidence="4 7" id="KW-0472">Membrane</keyword>
<evidence type="ECO:0000256" key="3">
    <source>
        <dbReference type="ARBA" id="ARBA00022989"/>
    </source>
</evidence>
<reference evidence="8 9" key="1">
    <citation type="journal article" date="2016" name="Nat. Commun.">
        <title>Thousands of microbial genomes shed light on interconnected biogeochemical processes in an aquifer system.</title>
        <authorList>
            <person name="Anantharaman K."/>
            <person name="Brown C.T."/>
            <person name="Hug L.A."/>
            <person name="Sharon I."/>
            <person name="Castelle C.J."/>
            <person name="Probst A.J."/>
            <person name="Thomas B.C."/>
            <person name="Singh A."/>
            <person name="Wilkins M.J."/>
            <person name="Karaoz U."/>
            <person name="Brodie E.L."/>
            <person name="Williams K.H."/>
            <person name="Hubbard S.S."/>
            <person name="Banfield J.F."/>
        </authorList>
    </citation>
    <scope>NUCLEOTIDE SEQUENCE [LARGE SCALE GENOMIC DNA]</scope>
</reference>
<comment type="caution">
    <text evidence="8">The sequence shown here is derived from an EMBL/GenBank/DDBJ whole genome shotgun (WGS) entry which is preliminary data.</text>
</comment>
<dbReference type="PANTHER" id="PTHR30518">
    <property type="entry name" value="ENDOLYTIC MUREIN TRANSGLYCOSYLASE"/>
    <property type="match status" value="1"/>
</dbReference>
<evidence type="ECO:0000256" key="2">
    <source>
        <dbReference type="ARBA" id="ARBA00022692"/>
    </source>
</evidence>
<comment type="function">
    <text evidence="7">Functions as a peptidoglycan terminase that cleaves nascent peptidoglycan strands endolytically to terminate their elongation.</text>
</comment>
<dbReference type="InterPro" id="IPR003770">
    <property type="entry name" value="MLTG-like"/>
</dbReference>
<comment type="subcellular location">
    <subcellularLocation>
        <location evidence="7">Cell membrane</location>
        <topology evidence="7">Single-pass membrane protein</topology>
    </subcellularLocation>
</comment>
<dbReference type="Pfam" id="PF02618">
    <property type="entry name" value="YceG"/>
    <property type="match status" value="1"/>
</dbReference>
<keyword evidence="2 7" id="KW-0812">Transmembrane</keyword>
<dbReference type="NCBIfam" id="TIGR00247">
    <property type="entry name" value="endolytic transglycosylase MltG"/>
    <property type="match status" value="1"/>
</dbReference>
<dbReference type="STRING" id="1802517.A2892_04935"/>
<protein>
    <recommendedName>
        <fullName evidence="7">Endolytic murein transglycosylase</fullName>
        <ecNumber evidence="7">4.2.2.29</ecNumber>
    </recommendedName>
    <alternativeName>
        <fullName evidence="7">Peptidoglycan lytic transglycosylase</fullName>
    </alternativeName>
    <alternativeName>
        <fullName evidence="7">Peptidoglycan polymerization terminase</fullName>
    </alternativeName>
</protein>
<dbReference type="AlphaFoldDB" id="A0A1F8B4F9"/>